<organism evidence="3 4">
    <name type="scientific">Candidatus Bilophila faecipullorum</name>
    <dbReference type="NCBI Taxonomy" id="2838482"/>
    <lineage>
        <taxon>Bacteria</taxon>
        <taxon>Pseudomonadati</taxon>
        <taxon>Thermodesulfobacteriota</taxon>
        <taxon>Desulfovibrionia</taxon>
        <taxon>Desulfovibrionales</taxon>
        <taxon>Desulfovibrionaceae</taxon>
        <taxon>Bilophila</taxon>
    </lineage>
</organism>
<dbReference type="Proteomes" id="UP000824264">
    <property type="component" value="Unassembled WGS sequence"/>
</dbReference>
<feature type="chain" id="PRO_5038734892" evidence="1">
    <location>
        <begin position="22"/>
        <end position="274"/>
    </location>
</feature>
<reference evidence="3" key="1">
    <citation type="journal article" date="2021" name="PeerJ">
        <title>Extensive microbial diversity within the chicken gut microbiome revealed by metagenomics and culture.</title>
        <authorList>
            <person name="Gilroy R."/>
            <person name="Ravi A."/>
            <person name="Getino M."/>
            <person name="Pursley I."/>
            <person name="Horton D.L."/>
            <person name="Alikhan N.F."/>
            <person name="Baker D."/>
            <person name="Gharbi K."/>
            <person name="Hall N."/>
            <person name="Watson M."/>
            <person name="Adriaenssens E.M."/>
            <person name="Foster-Nyarko E."/>
            <person name="Jarju S."/>
            <person name="Secka A."/>
            <person name="Antonio M."/>
            <person name="Oren A."/>
            <person name="Chaudhuri R.R."/>
            <person name="La Ragione R."/>
            <person name="Hildebrand F."/>
            <person name="Pallen M.J."/>
        </authorList>
    </citation>
    <scope>NUCLEOTIDE SEQUENCE</scope>
    <source>
        <strain evidence="3">ChiSxjej5B17-1746</strain>
    </source>
</reference>
<evidence type="ECO:0000313" key="4">
    <source>
        <dbReference type="Proteomes" id="UP000824264"/>
    </source>
</evidence>
<dbReference type="SUPFAM" id="SSF53850">
    <property type="entry name" value="Periplasmic binding protein-like II"/>
    <property type="match status" value="1"/>
</dbReference>
<protein>
    <submittedName>
        <fullName evidence="3">Substrate-binding domain-containing protein</fullName>
    </submittedName>
</protein>
<dbReference type="PANTHER" id="PTHR37945:SF1">
    <property type="entry name" value="EXTRACELLULAR TUNGSTATE BINDING PROTEIN"/>
    <property type="match status" value="1"/>
</dbReference>
<proteinExistence type="predicted"/>
<dbReference type="InterPro" id="IPR052738">
    <property type="entry name" value="ABC-Tungstate_binding"/>
</dbReference>
<feature type="domain" description="PBP" evidence="2">
    <location>
        <begin position="19"/>
        <end position="249"/>
    </location>
</feature>
<dbReference type="EMBL" id="DXGI01000193">
    <property type="protein sequence ID" value="HIW78573.1"/>
    <property type="molecule type" value="Genomic_DNA"/>
</dbReference>
<dbReference type="InterPro" id="IPR024370">
    <property type="entry name" value="PBP_domain"/>
</dbReference>
<keyword evidence="1" id="KW-0732">Signal</keyword>
<dbReference type="Pfam" id="PF12849">
    <property type="entry name" value="PBP_like_2"/>
    <property type="match status" value="1"/>
</dbReference>
<evidence type="ECO:0000256" key="1">
    <source>
        <dbReference type="SAM" id="SignalP"/>
    </source>
</evidence>
<sequence>MRLLRALLVVSLLMLPQMASAETLMMATTTSTQDTGLLEYLEPIFKKDTGLDLKWISVGTGKALAHGKDCDVDVLLVHAPALEEKFVADGYGVDRHQVMYNDFVLIGPAADPAGIKGKDIPSALKTLAEKKIPFVSRGDNSGTHNAEKKLWKVAGMDVPGKDATWYVDAGQGMMATIRIAAEKNGYTVTDRGTYIKYNAAAQGNAPLQILIEGDNALLNQYSVMMVNPAKCPKVKQEAAKKFINWWISPKAQKDIAAFKLEGKQLFFPNAKEAK</sequence>
<name>A0A9D1QZ34_9BACT</name>
<dbReference type="AlphaFoldDB" id="A0A9D1QZ34"/>
<gene>
    <name evidence="3" type="ORF">H9874_05430</name>
</gene>
<feature type="signal peptide" evidence="1">
    <location>
        <begin position="1"/>
        <end position="21"/>
    </location>
</feature>
<dbReference type="PANTHER" id="PTHR37945">
    <property type="entry name" value="EXTRACELLULAR TUNGSTATE BINDING PROTEIN"/>
    <property type="match status" value="1"/>
</dbReference>
<evidence type="ECO:0000259" key="2">
    <source>
        <dbReference type="Pfam" id="PF12849"/>
    </source>
</evidence>
<reference evidence="3" key="2">
    <citation type="submission" date="2021-04" db="EMBL/GenBank/DDBJ databases">
        <authorList>
            <person name="Gilroy R."/>
        </authorList>
    </citation>
    <scope>NUCLEOTIDE SEQUENCE</scope>
    <source>
        <strain evidence="3">ChiSxjej5B17-1746</strain>
    </source>
</reference>
<comment type="caution">
    <text evidence="3">The sequence shown here is derived from an EMBL/GenBank/DDBJ whole genome shotgun (WGS) entry which is preliminary data.</text>
</comment>
<dbReference type="Gene3D" id="3.40.190.10">
    <property type="entry name" value="Periplasmic binding protein-like II"/>
    <property type="match status" value="2"/>
</dbReference>
<accession>A0A9D1QZ34</accession>
<evidence type="ECO:0000313" key="3">
    <source>
        <dbReference type="EMBL" id="HIW78573.1"/>
    </source>
</evidence>